<evidence type="ECO:0000256" key="1">
    <source>
        <dbReference type="SAM" id="MobiDB-lite"/>
    </source>
</evidence>
<protein>
    <submittedName>
        <fullName evidence="2">Uncharacterized protein</fullName>
    </submittedName>
</protein>
<dbReference type="EMBL" id="CP039140">
    <property type="protein sequence ID" value="QCQ76815.1"/>
    <property type="molecule type" value="Genomic_DNA"/>
</dbReference>
<dbReference type="Proteomes" id="UP000011603">
    <property type="component" value="Unassembled WGS sequence"/>
</dbReference>
<evidence type="ECO:0000313" key="7">
    <source>
        <dbReference type="Proteomes" id="UP000011603"/>
    </source>
</evidence>
<evidence type="ECO:0000313" key="6">
    <source>
        <dbReference type="Proteomes" id="UP000006469"/>
    </source>
</evidence>
<evidence type="ECO:0000313" key="8">
    <source>
        <dbReference type="Proteomes" id="UP000027075"/>
    </source>
</evidence>
<dbReference type="AlphaFoldDB" id="I3RBC1"/>
<reference evidence="3 8" key="4">
    <citation type="submission" date="2014-04" db="EMBL/GenBank/DDBJ databases">
        <title>Transcriptional profiles of Haloferax mediterranei on the basis of nitrogen availability.</title>
        <authorList>
            <person name="Bautista V."/>
        </authorList>
    </citation>
    <scope>NUCLEOTIDE SEQUENCE [LARGE SCALE GENOMIC DNA]</scope>
    <source>
        <strain evidence="3">ATCC 33500</strain>
        <strain evidence="8">ATCC 33500 / DSM 1411 / JCM 8866 / NBRC 14739 / NCIMB 2177 / R-4</strain>
        <plasmid evidence="3">HMPLAS1</plasmid>
        <plasmid evidence="8">Plasmid HMPLAS1</plasmid>
    </source>
</reference>
<dbReference type="KEGG" id="hme:HFX_6412"/>
<name>I3RBC1_HALMT</name>
<evidence type="ECO:0000313" key="2">
    <source>
        <dbReference type="EMBL" id="AFK21531.1"/>
    </source>
</evidence>
<feature type="region of interest" description="Disordered" evidence="1">
    <location>
        <begin position="143"/>
        <end position="193"/>
    </location>
</feature>
<dbReference type="GeneID" id="40157931"/>
<geneLocation type="plasmid" evidence="5 9">
    <name>pHME505</name>
</geneLocation>
<dbReference type="HOGENOM" id="CLU_1405946_0_0_2"/>
<evidence type="ECO:0000313" key="3">
    <source>
        <dbReference type="EMBL" id="AHZ24416.1"/>
    </source>
</evidence>
<dbReference type="Proteomes" id="UP000027075">
    <property type="component" value="Plasmid HMPLAS1"/>
</dbReference>
<dbReference type="PATRIC" id="fig|523841.21.peg.3534"/>
<reference evidence="2 6" key="2">
    <citation type="journal article" date="2012" name="J. Bacteriol.">
        <title>Complete genome sequence of the metabolically versatile halophilic archaeon Haloferax mediterranei, a poly(3-hydroxybutyrate-co-3-hydroxyvalerate) producer.</title>
        <authorList>
            <person name="Han J."/>
            <person name="Zhang F."/>
            <person name="Hou J."/>
            <person name="Liu X."/>
            <person name="Li M."/>
            <person name="Liu H."/>
            <person name="Cai L."/>
            <person name="Zhang B."/>
            <person name="Chen Y."/>
            <person name="Zhou J."/>
            <person name="Hu S."/>
            <person name="Xiang H."/>
        </authorList>
    </citation>
    <scope>NUCLEOTIDE SEQUENCE [LARGE SCALE GENOMIC DNA]</scope>
    <source>
        <strain evidence="6">ATCC 33500 / DSM 1411 / JCM 8866 / NBRC 14739 / NCIMB 2177 / R-4</strain>
        <strain evidence="2">CGMCC 1.2087</strain>
        <plasmid evidence="6">pHM500</plasmid>
    </source>
</reference>
<evidence type="ECO:0000313" key="9">
    <source>
        <dbReference type="Proteomes" id="UP000299011"/>
    </source>
</evidence>
<dbReference type="EMBL" id="CP001871">
    <property type="protein sequence ID" value="AFK21531.1"/>
    <property type="molecule type" value="Genomic_DNA"/>
</dbReference>
<evidence type="ECO:0000313" key="4">
    <source>
        <dbReference type="EMBL" id="ELZ97156.1"/>
    </source>
</evidence>
<dbReference type="Proteomes" id="UP000006469">
    <property type="component" value="Plasmid pHM500"/>
</dbReference>
<keyword evidence="7" id="KW-1185">Reference proteome</keyword>
<keyword evidence="2" id="KW-0614">Plasmid</keyword>
<dbReference type="EMBL" id="AOLO01000015">
    <property type="protein sequence ID" value="ELZ97156.1"/>
    <property type="molecule type" value="Genomic_DNA"/>
</dbReference>
<evidence type="ECO:0000313" key="5">
    <source>
        <dbReference type="EMBL" id="QCQ76815.1"/>
    </source>
</evidence>
<dbReference type="EMBL" id="CP007554">
    <property type="protein sequence ID" value="AHZ24416.1"/>
    <property type="molecule type" value="Genomic_DNA"/>
</dbReference>
<reference evidence="4 7" key="3">
    <citation type="journal article" date="2014" name="PLoS Genet.">
        <title>Phylogenetically driven sequencing of extremely halophilic archaea reveals strategies for static and dynamic osmo-response.</title>
        <authorList>
            <person name="Becker E.A."/>
            <person name="Seitzer P.M."/>
            <person name="Tritt A."/>
            <person name="Larsen D."/>
            <person name="Krusor M."/>
            <person name="Yao A.I."/>
            <person name="Wu D."/>
            <person name="Madern D."/>
            <person name="Eisen J.A."/>
            <person name="Darling A.E."/>
            <person name="Facciotti M.T."/>
        </authorList>
    </citation>
    <scope>NUCLEOTIDE SEQUENCE [LARGE SCALE GENOMIC DNA]</scope>
    <source>
        <strain evidence="4">ATCC 33500</strain>
        <strain evidence="7">ATCC 33500 / DSM 1411 / JCM 8866 / NBRC 14739 / NCIMB 2177 / R-4</strain>
    </source>
</reference>
<dbReference type="OrthoDB" id="308197at2157"/>
<dbReference type="Proteomes" id="UP000299011">
    <property type="component" value="Plasmid pHME505"/>
</dbReference>
<reference evidence="2" key="5">
    <citation type="submission" date="2014-05" db="EMBL/GenBank/DDBJ databases">
        <authorList>
            <person name="Wang L."/>
            <person name="Yang H."/>
            <person name="Xiang H."/>
        </authorList>
    </citation>
    <scope>NUCLEOTIDE SEQUENCE</scope>
    <source>
        <strain evidence="2">CGMCC 1.2087</strain>
        <plasmid evidence="2">pHM500</plasmid>
    </source>
</reference>
<accession>I3RBC1</accession>
<geneLocation type="plasmid" evidence="3 8">
    <name>HMPLAS1</name>
</geneLocation>
<gene>
    <name evidence="2" type="ordered locus">HFX_6412</name>
    <name evidence="3" type="ORF">BM92_15980</name>
    <name evidence="4" type="ORF">C439_17578</name>
    <name evidence="5" type="ORF">E6P09_15900</name>
</gene>
<geneLocation type="plasmid" evidence="2 6">
    <name>pHM500</name>
</geneLocation>
<proteinExistence type="predicted"/>
<organism evidence="2 6">
    <name type="scientific">Haloferax mediterranei (strain ATCC 33500 / DSM 1411 / JCM 8866 / NBRC 14739 / NCIMB 2177 / R-4)</name>
    <name type="common">Halobacterium mediterranei</name>
    <dbReference type="NCBI Taxonomy" id="523841"/>
    <lineage>
        <taxon>Archaea</taxon>
        <taxon>Methanobacteriati</taxon>
        <taxon>Methanobacteriota</taxon>
        <taxon>Stenosarchaea group</taxon>
        <taxon>Halobacteria</taxon>
        <taxon>Halobacteriales</taxon>
        <taxon>Haloferacaceae</taxon>
        <taxon>Haloferax</taxon>
    </lineage>
</organism>
<reference evidence="2" key="1">
    <citation type="journal article" date="2012" name="Appl. Environ. Microbiol.">
        <title>Identification of the haloarchaeal phasin (PhaP) that functions in polyhydroxyalkanoate accumulation and granule formation in Haloferax mediterranei.</title>
        <authorList>
            <person name="Cai S."/>
            <person name="Cai L."/>
            <person name="Liu H."/>
            <person name="Liu X."/>
            <person name="Han J."/>
            <person name="Zhou J."/>
            <person name="Xiang H."/>
        </authorList>
    </citation>
    <scope>NUCLEOTIDE SEQUENCE</scope>
    <source>
        <strain evidence="2">CGMCC 1.2087</strain>
    </source>
</reference>
<reference evidence="5 9" key="6">
    <citation type="submission" date="2019-04" db="EMBL/GenBank/DDBJ databases">
        <title>Methylomes of two halophilic Archaea, Haloarcula marismortui and Haloferax mediterranei.</title>
        <authorList>
            <person name="DasSarma S."/>
            <person name="DasSarma P."/>
            <person name="DasSarma S."/>
            <person name="Fomenkov A."/>
            <person name="Vincze T."/>
            <person name="Anton B.P."/>
            <person name="Roberts R.J."/>
        </authorList>
    </citation>
    <scope>NUCLEOTIDE SEQUENCE [LARGE SCALE GENOMIC DNA]</scope>
    <source>
        <strain evidence="5">ATCC 33500</strain>
        <strain evidence="9">ATCC 33500 / DSM 1411 / JCM 8866 / NBRC 14739 / NCIMB 2177 / R-4</strain>
        <plasmid evidence="5 9">pHME505</plasmid>
    </source>
</reference>
<sequence>MRRKTLALAVTALLVFGASSAVAAPVLLESTGTAHQVPSNAVSSDTHTVEVIDPYNKLTANEAEKAWQLAYTNETVQRYFGDRDSLHFHVEAEGSEVQVYVAKNETAPPRVKAVVSLDSGAVTTVESIDNVVHPDEVSVGRLSDSKKNVTTGEQFAVHASPENDTGERDPMKPGETFTGEVTGDDSFVVNDTE</sequence>
<dbReference type="RefSeq" id="WP_004060710.1">
    <property type="nucleotide sequence ID" value="NC_017944.1"/>
</dbReference>